<evidence type="ECO:0000313" key="2">
    <source>
        <dbReference type="EMBL" id="KAK4044916.1"/>
    </source>
</evidence>
<keyword evidence="3" id="KW-1185">Reference proteome</keyword>
<dbReference type="Proteomes" id="UP001234178">
    <property type="component" value="Unassembled WGS sequence"/>
</dbReference>
<feature type="region of interest" description="Disordered" evidence="1">
    <location>
        <begin position="39"/>
        <end position="58"/>
    </location>
</feature>
<feature type="region of interest" description="Disordered" evidence="1">
    <location>
        <begin position="1"/>
        <end position="27"/>
    </location>
</feature>
<organism evidence="2 3">
    <name type="scientific">Daphnia magna</name>
    <dbReference type="NCBI Taxonomy" id="35525"/>
    <lineage>
        <taxon>Eukaryota</taxon>
        <taxon>Metazoa</taxon>
        <taxon>Ecdysozoa</taxon>
        <taxon>Arthropoda</taxon>
        <taxon>Crustacea</taxon>
        <taxon>Branchiopoda</taxon>
        <taxon>Diplostraca</taxon>
        <taxon>Cladocera</taxon>
        <taxon>Anomopoda</taxon>
        <taxon>Daphniidae</taxon>
        <taxon>Daphnia</taxon>
    </lineage>
</organism>
<gene>
    <name evidence="2" type="ORF">OUZ56_032322</name>
</gene>
<evidence type="ECO:0000313" key="3">
    <source>
        <dbReference type="Proteomes" id="UP001234178"/>
    </source>
</evidence>
<reference evidence="2 3" key="1">
    <citation type="journal article" date="2023" name="Nucleic Acids Res.">
        <title>The hologenome of Daphnia magna reveals possible DNA methylation and microbiome-mediated evolution of the host genome.</title>
        <authorList>
            <person name="Chaturvedi A."/>
            <person name="Li X."/>
            <person name="Dhandapani V."/>
            <person name="Marshall H."/>
            <person name="Kissane S."/>
            <person name="Cuenca-Cambronero M."/>
            <person name="Asole G."/>
            <person name="Calvet F."/>
            <person name="Ruiz-Romero M."/>
            <person name="Marangio P."/>
            <person name="Guigo R."/>
            <person name="Rago D."/>
            <person name="Mirbahai L."/>
            <person name="Eastwood N."/>
            <person name="Colbourne J.K."/>
            <person name="Zhou J."/>
            <person name="Mallon E."/>
            <person name="Orsini L."/>
        </authorList>
    </citation>
    <scope>NUCLEOTIDE SEQUENCE [LARGE SCALE GENOMIC DNA]</scope>
    <source>
        <strain evidence="2">LRV0_1</strain>
    </source>
</reference>
<evidence type="ECO:0000256" key="1">
    <source>
        <dbReference type="SAM" id="MobiDB-lite"/>
    </source>
</evidence>
<sequence>MWSSAGSRRSRAVSSSMRPSASASERTGTLAGIGALAGARGTTASTGTSAENRVGGDLGQELSNVGRFRRERLRLSRESHRCRRVAAERQLHACTLHQTYCRTDVASLAGNVGQASISKRRTCQISAGGPVLRFEGTRLGGRFCMARHIGDFAHRRRRVSELLRERLRPVDATVGEIEPFLLPQLNRLFKQRNGACDAACPEKCVAEAGEGKRLVGHPPQGALMELRRLSDESIMIPTVSRVPGDAIALAIGRRSELQEVDVGEGVLDLPGGEARVDPRPAGTRRLRRPGERLIEEREAPPRFVGAVGRRLKQRSGERCKRLGFRRVDVGRLRPCAVARFEGDVPLQGAEEPPTEACRALV</sequence>
<name>A0ABR0B8I9_9CRUS</name>
<dbReference type="EMBL" id="JAOYFB010000041">
    <property type="protein sequence ID" value="KAK4044916.1"/>
    <property type="molecule type" value="Genomic_DNA"/>
</dbReference>
<protein>
    <submittedName>
        <fullName evidence="2">Uncharacterized protein</fullName>
    </submittedName>
</protein>
<accession>A0ABR0B8I9</accession>
<feature type="compositionally biased region" description="Low complexity" evidence="1">
    <location>
        <begin position="39"/>
        <end position="50"/>
    </location>
</feature>
<comment type="caution">
    <text evidence="2">The sequence shown here is derived from an EMBL/GenBank/DDBJ whole genome shotgun (WGS) entry which is preliminary data.</text>
</comment>
<proteinExistence type="predicted"/>